<dbReference type="EMBL" id="JMIX01000009">
    <property type="protein sequence ID" value="KEO92466.1"/>
    <property type="molecule type" value="Genomic_DNA"/>
</dbReference>
<dbReference type="RefSeq" id="WP_034904737.1">
    <property type="nucleotide sequence ID" value="NZ_CP017057.1"/>
</dbReference>
<dbReference type="AlphaFoldDB" id="A0A074MCD0"/>
<comment type="caution">
    <text evidence="1">The sequence shown here is derived from an EMBL/GenBank/DDBJ whole genome shotgun (WGS) entry which is preliminary data.</text>
</comment>
<accession>A0A074MCD0</accession>
<keyword evidence="2" id="KW-1185">Reference proteome</keyword>
<dbReference type="Proteomes" id="UP000027866">
    <property type="component" value="Unassembled WGS sequence"/>
</dbReference>
<organism evidence="1 2">
    <name type="scientific">Erythrobacter litoralis</name>
    <dbReference type="NCBI Taxonomy" id="39960"/>
    <lineage>
        <taxon>Bacteria</taxon>
        <taxon>Pseudomonadati</taxon>
        <taxon>Pseudomonadota</taxon>
        <taxon>Alphaproteobacteria</taxon>
        <taxon>Sphingomonadales</taxon>
        <taxon>Erythrobacteraceae</taxon>
        <taxon>Erythrobacter/Porphyrobacter group</taxon>
        <taxon>Erythrobacter</taxon>
    </lineage>
</organism>
<gene>
    <name evidence="1" type="ORF">EH32_14495</name>
</gene>
<reference evidence="1 2" key="1">
    <citation type="submission" date="2014-04" db="EMBL/GenBank/DDBJ databases">
        <title>A comprehensive comparison of genomes of Erythrobacter spp. Strains.</title>
        <authorList>
            <person name="Zheng Q."/>
        </authorList>
    </citation>
    <scope>NUCLEOTIDE SEQUENCE [LARGE SCALE GENOMIC DNA]</scope>
    <source>
        <strain evidence="1 2">DSM 8509</strain>
    </source>
</reference>
<evidence type="ECO:0000313" key="2">
    <source>
        <dbReference type="Proteomes" id="UP000027866"/>
    </source>
</evidence>
<evidence type="ECO:0000313" key="1">
    <source>
        <dbReference type="EMBL" id="KEO92466.1"/>
    </source>
</evidence>
<name>A0A074MCD0_9SPHN</name>
<protein>
    <submittedName>
        <fullName evidence="1">Uncharacterized protein</fullName>
    </submittedName>
</protein>
<dbReference type="PATRIC" id="fig|39960.10.peg.1470"/>
<dbReference type="KEGG" id="elq:Ga0102493_112374"/>
<proteinExistence type="predicted"/>
<sequence>MIGTWTAPLQGGETAEELLLSFDRDRASRLLVLPAWFDEANKLRRFTLEVMRGLDESRIDSFLPDLPGCNESLVPLETQTIADWRAAALEAAEKFAATHVLAVRAGALIAPPQLPGWRYAPQSGPKQLRGMIRARTIAAREEGREESSEALMGEGRNTGLVLAGWPLGAELFRELAVAGAEPSQIQRDIPQSQIGGAGLWLRAEPDHDRAQAAALAGIIASSLGEKPGEPSGEGVA</sequence>